<dbReference type="EMBL" id="BX548175">
    <property type="protein sequence ID" value="CAX32112.1"/>
    <property type="molecule type" value="Genomic_DNA"/>
</dbReference>
<protein>
    <submittedName>
        <fullName evidence="2">Uncharacterized protein</fullName>
    </submittedName>
</protein>
<dbReference type="KEGG" id="pmt:PMT_2593"/>
<dbReference type="AlphaFoldDB" id="B9ER65"/>
<name>B9ER65_PROMM</name>
<feature type="transmembrane region" description="Helical" evidence="1">
    <location>
        <begin position="77"/>
        <end position="98"/>
    </location>
</feature>
<keyword evidence="1" id="KW-1133">Transmembrane helix</keyword>
<organism evidence="2 3">
    <name type="scientific">Prochlorococcus marinus (strain MIT 9313)</name>
    <dbReference type="NCBI Taxonomy" id="74547"/>
    <lineage>
        <taxon>Bacteria</taxon>
        <taxon>Bacillati</taxon>
        <taxon>Cyanobacteriota</taxon>
        <taxon>Cyanophyceae</taxon>
        <taxon>Synechococcales</taxon>
        <taxon>Prochlorococcaceae</taxon>
        <taxon>Prochlorococcus</taxon>
    </lineage>
</organism>
<feature type="transmembrane region" description="Helical" evidence="1">
    <location>
        <begin position="42"/>
        <end position="62"/>
    </location>
</feature>
<evidence type="ECO:0000313" key="2">
    <source>
        <dbReference type="EMBL" id="CAX32112.1"/>
    </source>
</evidence>
<keyword evidence="3" id="KW-1185">Reference proteome</keyword>
<sequence>MLSLVRQAAHQRCHFIKPMRVYQLVFKNCFVFFRGHMSKKDWFGIGYVSAWVLIWGTIGSLIDLPFLNSEIYLPGSIGQVTTFIVTAIISVIAGVLLYPKVLENTLVVSALGLDTDEKK</sequence>
<keyword evidence="1" id="KW-0472">Membrane</keyword>
<dbReference type="HOGENOM" id="CLU_166826_0_0_3"/>
<dbReference type="eggNOG" id="ENOG502ZJMR">
    <property type="taxonomic scope" value="Bacteria"/>
</dbReference>
<evidence type="ECO:0000313" key="3">
    <source>
        <dbReference type="Proteomes" id="UP000001423"/>
    </source>
</evidence>
<gene>
    <name evidence="2" type="ordered locus">PMT_2593</name>
</gene>
<accession>B9ER65</accession>
<evidence type="ECO:0000256" key="1">
    <source>
        <dbReference type="SAM" id="Phobius"/>
    </source>
</evidence>
<reference evidence="2 3" key="1">
    <citation type="journal article" date="2003" name="Nature">
        <title>Genome divergence in two Prochlorococcus ecotypes reflects oceanic niche differentiation.</title>
        <authorList>
            <person name="Rocap G."/>
            <person name="Larimer F.W."/>
            <person name="Lamerdin J.E."/>
            <person name="Malfatti S."/>
            <person name="Chain P."/>
            <person name="Ahlgren N.A."/>
            <person name="Arellano A."/>
            <person name="Coleman M."/>
            <person name="Hauser L."/>
            <person name="Hess W.R."/>
            <person name="Johnson Z.I."/>
            <person name="Land M.L."/>
            <person name="Lindell D."/>
            <person name="Post A.F."/>
            <person name="Regala W."/>
            <person name="Shah M."/>
            <person name="Shaw S.L."/>
            <person name="Steglich C."/>
            <person name="Sullivan M.B."/>
            <person name="Ting C.S."/>
            <person name="Tolonen A."/>
            <person name="Webb E.A."/>
            <person name="Zinser E.R."/>
            <person name="Chisholm S.W."/>
        </authorList>
    </citation>
    <scope>NUCLEOTIDE SEQUENCE [LARGE SCALE GENOMIC DNA]</scope>
    <source>
        <strain evidence="3">MIT 9313</strain>
    </source>
</reference>
<keyword evidence="1" id="KW-0812">Transmembrane</keyword>
<proteinExistence type="predicted"/>
<dbReference type="Proteomes" id="UP000001423">
    <property type="component" value="Chromosome"/>
</dbReference>